<evidence type="ECO:0000313" key="4">
    <source>
        <dbReference type="Proteomes" id="UP001278766"/>
    </source>
</evidence>
<dbReference type="GeneID" id="87841435"/>
<dbReference type="RefSeq" id="XP_062655789.1">
    <property type="nucleotide sequence ID" value="XM_062804487.1"/>
</dbReference>
<keyword evidence="2" id="KW-0472">Membrane</keyword>
<feature type="transmembrane region" description="Helical" evidence="2">
    <location>
        <begin position="20"/>
        <end position="39"/>
    </location>
</feature>
<feature type="region of interest" description="Disordered" evidence="1">
    <location>
        <begin position="138"/>
        <end position="160"/>
    </location>
</feature>
<sequence>MGKEPFSQTTMGRIGLLVKWFVLLMITSIICPMVCMASISTTAALLYLSVRGVYLFFEGMFLIIYHFTLRKPSSSDVGSPEFQQTMAKYEMFWMTDTPSPSPPQSDCGSDDPELDCSTLPSTIAYLEDANILPRRRWSTTAAPEPHPLTMRDSSTSPDRRDLTRRRIDIDTLRLAMRSTNDERERTRHIRNSDVPRGLTLPERRRRRLDLQRETIDRWCLRHQLRQLH</sequence>
<proteinExistence type="predicted"/>
<name>A0AAE0H9Q1_9PEZI</name>
<keyword evidence="4" id="KW-1185">Reference proteome</keyword>
<dbReference type="EMBL" id="JAUEPN010000007">
    <property type="protein sequence ID" value="KAK3292275.1"/>
    <property type="molecule type" value="Genomic_DNA"/>
</dbReference>
<dbReference type="Proteomes" id="UP001278766">
    <property type="component" value="Unassembled WGS sequence"/>
</dbReference>
<dbReference type="AlphaFoldDB" id="A0AAE0H9Q1"/>
<accession>A0AAE0H9Q1</accession>
<evidence type="ECO:0000256" key="1">
    <source>
        <dbReference type="SAM" id="MobiDB-lite"/>
    </source>
</evidence>
<organism evidence="3 4">
    <name type="scientific">Chaetomium fimeti</name>
    <dbReference type="NCBI Taxonomy" id="1854472"/>
    <lineage>
        <taxon>Eukaryota</taxon>
        <taxon>Fungi</taxon>
        <taxon>Dikarya</taxon>
        <taxon>Ascomycota</taxon>
        <taxon>Pezizomycotina</taxon>
        <taxon>Sordariomycetes</taxon>
        <taxon>Sordariomycetidae</taxon>
        <taxon>Sordariales</taxon>
        <taxon>Chaetomiaceae</taxon>
        <taxon>Chaetomium</taxon>
    </lineage>
</organism>
<evidence type="ECO:0000256" key="2">
    <source>
        <dbReference type="SAM" id="Phobius"/>
    </source>
</evidence>
<gene>
    <name evidence="3" type="ORF">B0H64DRAFT_406148</name>
</gene>
<keyword evidence="2" id="KW-1133">Transmembrane helix</keyword>
<evidence type="ECO:0000313" key="3">
    <source>
        <dbReference type="EMBL" id="KAK3292275.1"/>
    </source>
</evidence>
<keyword evidence="2" id="KW-0812">Transmembrane</keyword>
<comment type="caution">
    <text evidence="3">The sequence shown here is derived from an EMBL/GenBank/DDBJ whole genome shotgun (WGS) entry which is preliminary data.</text>
</comment>
<reference evidence="3" key="1">
    <citation type="journal article" date="2023" name="Mol. Phylogenet. Evol.">
        <title>Genome-scale phylogeny and comparative genomics of the fungal order Sordariales.</title>
        <authorList>
            <person name="Hensen N."/>
            <person name="Bonometti L."/>
            <person name="Westerberg I."/>
            <person name="Brannstrom I.O."/>
            <person name="Guillou S."/>
            <person name="Cros-Aarteil S."/>
            <person name="Calhoun S."/>
            <person name="Haridas S."/>
            <person name="Kuo A."/>
            <person name="Mondo S."/>
            <person name="Pangilinan J."/>
            <person name="Riley R."/>
            <person name="LaButti K."/>
            <person name="Andreopoulos B."/>
            <person name="Lipzen A."/>
            <person name="Chen C."/>
            <person name="Yan M."/>
            <person name="Daum C."/>
            <person name="Ng V."/>
            <person name="Clum A."/>
            <person name="Steindorff A."/>
            <person name="Ohm R.A."/>
            <person name="Martin F."/>
            <person name="Silar P."/>
            <person name="Natvig D.O."/>
            <person name="Lalanne C."/>
            <person name="Gautier V."/>
            <person name="Ament-Velasquez S.L."/>
            <person name="Kruys A."/>
            <person name="Hutchinson M.I."/>
            <person name="Powell A.J."/>
            <person name="Barry K."/>
            <person name="Miller A.N."/>
            <person name="Grigoriev I.V."/>
            <person name="Debuchy R."/>
            <person name="Gladieux P."/>
            <person name="Hiltunen Thoren M."/>
            <person name="Johannesson H."/>
        </authorList>
    </citation>
    <scope>NUCLEOTIDE SEQUENCE</scope>
    <source>
        <strain evidence="3">CBS 168.71</strain>
    </source>
</reference>
<feature type="transmembrane region" description="Helical" evidence="2">
    <location>
        <begin position="45"/>
        <end position="65"/>
    </location>
</feature>
<protein>
    <submittedName>
        <fullName evidence="3">Uncharacterized protein</fullName>
    </submittedName>
</protein>
<reference evidence="3" key="2">
    <citation type="submission" date="2023-06" db="EMBL/GenBank/DDBJ databases">
        <authorList>
            <consortium name="Lawrence Berkeley National Laboratory"/>
            <person name="Haridas S."/>
            <person name="Hensen N."/>
            <person name="Bonometti L."/>
            <person name="Westerberg I."/>
            <person name="Brannstrom I.O."/>
            <person name="Guillou S."/>
            <person name="Cros-Aarteil S."/>
            <person name="Calhoun S."/>
            <person name="Kuo A."/>
            <person name="Mondo S."/>
            <person name="Pangilinan J."/>
            <person name="Riley R."/>
            <person name="Labutti K."/>
            <person name="Andreopoulos B."/>
            <person name="Lipzen A."/>
            <person name="Chen C."/>
            <person name="Yanf M."/>
            <person name="Daum C."/>
            <person name="Ng V."/>
            <person name="Clum A."/>
            <person name="Steindorff A."/>
            <person name="Ohm R."/>
            <person name="Martin F."/>
            <person name="Silar P."/>
            <person name="Natvig D."/>
            <person name="Lalanne C."/>
            <person name="Gautier V."/>
            <person name="Ament-Velasquez S.L."/>
            <person name="Kruys A."/>
            <person name="Hutchinson M.I."/>
            <person name="Powell A.J."/>
            <person name="Barry K."/>
            <person name="Miller A.N."/>
            <person name="Grigoriev I.V."/>
            <person name="Debuchy R."/>
            <person name="Gladieux P."/>
            <person name="Thoren M.H."/>
            <person name="Johannesson H."/>
        </authorList>
    </citation>
    <scope>NUCLEOTIDE SEQUENCE</scope>
    <source>
        <strain evidence="3">CBS 168.71</strain>
    </source>
</reference>